<feature type="compositionally biased region" description="Pro residues" evidence="1">
    <location>
        <begin position="1"/>
        <end position="19"/>
    </location>
</feature>
<accession>A0A940YI63</accession>
<dbReference type="RefSeq" id="WP_210799784.1">
    <property type="nucleotide sequence ID" value="NZ_JAGQDE010000001.1"/>
</dbReference>
<feature type="compositionally biased region" description="Low complexity" evidence="1">
    <location>
        <begin position="113"/>
        <end position="124"/>
    </location>
</feature>
<dbReference type="EMBL" id="JAGQDE010000001">
    <property type="protein sequence ID" value="MBQ0957487.1"/>
    <property type="molecule type" value="Genomic_DNA"/>
</dbReference>
<evidence type="ECO:0000313" key="3">
    <source>
        <dbReference type="EMBL" id="MBQ0957487.1"/>
    </source>
</evidence>
<sequence>MASAPPVPEGKKPAPPPPTKAAGDAAGASAKAPAASTSAQTPAKAQGPNKPDSAATPGQGTRKPPTTPGQAGPGEQAGRVDRLAVRAKLAVSEPGDSVEREADAVADRVMRMATPSAAAPSAADARPDPRAEAPVVARAPAATAAGSAAQAPRRPDARNAQRPAPVPAGHAQPATTEGTRGGLATQGGGSGPEIARDKRPETHGDARRDAAGRLSVPADFTQQLGSGQPLDAQTRAFFEQRLQADLSQVRVHTDASADQAARQVDARAFTFGRDIVFSSGQYEPGSDDGKRLLAHELAHVVQQNGSLARMLMRQPAGTAPAGGSSNDIEIKGIKVPGFKYDRYSGKTFTRPANYSRSTAGSKHKSHWNTATATARTQFATGAGLRDGAIYAAVPKKTRLEAGNAALLVGEAKELGRLMQLPKWTLDGSPNTHDIDHVIELQIGGAPMDNATNLELRDSKANQASGRDIDADITEKLKLVKDKENGDPDKIRANPAYRFVFSDFANGGGPGDSSCWTIDAINKLGALDGITLYDPDASTDSGRVKAWPSSVDKTDFFGGPDLLVLYPSQRGGQPRKIPLKNGQPASGLPADWIPGFTLADFTLNPGSGDQLGSISMKLALPRFPNYSPAAVPIRKLSKGLQHAGFISVDGLRTKIVNDLKTQTPVPQTSPVIVEEVDIEPGTGLVITGHIDPSIPLLGGPIDFEVSGKTFTLSKTFYSGELKLPGPFKPTSGSLTVAMSSASGFSVSGVMGYEIPRLGEGTLSGKGRMDSFLVAGSFTFDKRLFDGQAELKASYEKSGETGHFSGSATLEITDQKIKGIKKARIEAKLEDQVFTLDGQAETSIPGVKAFSVGINFADAEHFSISGKGDFEGLPGIESGSLTMKLDRAGEAWELSGSGQATPKLPGGAKGQIEARYAKGVVLVRGGVQFRYGDGLLDGKVTVAVTNAASLDAAGQPSGEGGEHFKAAGEGDLRATLIKNKLDGTLKLRLLEDGSVRVGGGLAVAPFEVFGQYPADGGEFLNKRFSTPPVPLPGLGFSVGSVSVGVTFSASLTMKAHAAVGPGKLAGITLNVEEFDPATAVLSTMKFTGGGSFKVFADAGFSASAAVNLIFGAAVAELVGSVGAEASVGIPKDKPVLDAQVDFSYSQAEGLDLKGAMNLDVAPALKFRLFGQVAARLNLLVDTVTVWSKDWTLAEANYQLPVGIHASGQLGYNSKSGKITPSNPSQAIKVETPKLDGDAIQGVLMGDSAPPKVDHRSDAPRQNNPQVQRKPRGGAPAAPDQPPPPVDEGLTQRLGSGQPLDLATRGYFEQRLGTDLSRVQIHTSPGAQREAEQLSAHAFTVGQHIAFAPGEYRPDTETGRALLAHELAHVVQQTGPRPPEVARQATTASSASATVASAGQSYSVGSGPYAGTQIQTDPANRQLSLPTLRLPALKQRNSGLFPLPLPVRQGSRPPTDQTTLWRGAVQGAAQTQLNDLTAAARAQGASDDSSGQTVYFLTLDRSPSFLLFGAEDTLRPRLELPIWDRQGHGSTFQVDHVREMQLDGSDTDSNYELLEASANMGAGRAIADEIRETVQGGLQALRDANPAASGLPAPTAWRQVKNSHRVSFSAIRWTLPHDGSANGSRFWSKQAIIDGEAAAMLRPMSPTERTRLGRGGAPVLFASVSGGEPLPSVASARRDWLPRVDLLSWSPAAPGGAPDTLGTLSVDVLKARSGAARAAGMGVPPDYPAQSWLVRRVPGLNAGFVDPASVHMGVRNSLRLPGMSPIEMDEVTLSRAGLVGEGRVLPTLPLIADADIRIRLNGAEAQVYKSFSMDELRLPAPFHLDACDLTVFYGQRSGLGLEGRAEFSVDRLGSGHLGATASTGGGFALEGGFDLDSALFDRAHVAMAYRDAQLSLDGDVGIDTPGKVRGIRAAQLHLAWAEGRFSADGSVDPEIPGVRQAALQVGYGEDTGLLIGGRLALEANPAIRSGAVDVTLSQTDGRWRVTASGTAEPALPGVDSTLQVRYDDGAFDASFSGAFERGMLSGTAELGLTNRTLDAAGQPNGPPEPGAPLIVYGGGSATLQLAPWLQGTAGIRFSPAGECTISGEIALPDTLELFSRQAIDRSLFSLSTQIPIVPGIVAEVGGNLRANAGIGPGVLDEARIAIEYSPDHEENTHVTGDAHLSVPADAGLRLGARAGIGLGITGASATGGLELGGSLGIAGAAEASVHVDWMPSQGLQIDAEASVRAAPRFRFDVSGYVDVSVLGASLYEQTWELAACEVGADYAFGVRFPLRYREGEPFSVSTEDIEFEVPEIDPEALLGELGRQLF</sequence>
<proteinExistence type="predicted"/>
<feature type="compositionally biased region" description="Basic and acidic residues" evidence="1">
    <location>
        <begin position="194"/>
        <end position="211"/>
    </location>
</feature>
<evidence type="ECO:0000256" key="1">
    <source>
        <dbReference type="SAM" id="MobiDB-lite"/>
    </source>
</evidence>
<feature type="region of interest" description="Disordered" evidence="1">
    <location>
        <begin position="1212"/>
        <end position="1231"/>
    </location>
</feature>
<feature type="region of interest" description="Disordered" evidence="1">
    <location>
        <begin position="1"/>
        <end position="215"/>
    </location>
</feature>
<dbReference type="Pfam" id="PF13699">
    <property type="entry name" value="eCIS_core"/>
    <property type="match status" value="2"/>
</dbReference>
<feature type="compositionally biased region" description="Basic and acidic residues" evidence="1">
    <location>
        <begin position="97"/>
        <end position="110"/>
    </location>
</feature>
<feature type="domain" description="eCIS core" evidence="2">
    <location>
        <begin position="1296"/>
        <end position="1373"/>
    </location>
</feature>
<feature type="compositionally biased region" description="Low complexity" evidence="1">
    <location>
        <begin position="132"/>
        <end position="152"/>
    </location>
</feature>
<feature type="region of interest" description="Disordered" evidence="1">
    <location>
        <begin position="1238"/>
        <end position="1296"/>
    </location>
</feature>
<feature type="compositionally biased region" description="Gly residues" evidence="1">
    <location>
        <begin position="179"/>
        <end position="191"/>
    </location>
</feature>
<reference evidence="3" key="1">
    <citation type="submission" date="2021-04" db="EMBL/GenBank/DDBJ databases">
        <title>The genome sequence of Ideonella sp. 4Y11.</title>
        <authorList>
            <person name="Liu Y."/>
        </authorList>
    </citation>
    <scope>NUCLEOTIDE SEQUENCE</scope>
    <source>
        <strain evidence="3">4Y11</strain>
    </source>
</reference>
<gene>
    <name evidence="3" type="ORF">KAK06_00820</name>
</gene>
<feature type="compositionally biased region" description="Low complexity" evidence="1">
    <location>
        <begin position="20"/>
        <end position="45"/>
    </location>
</feature>
<evidence type="ECO:0000313" key="4">
    <source>
        <dbReference type="Proteomes" id="UP000678374"/>
    </source>
</evidence>
<keyword evidence="4" id="KW-1185">Reference proteome</keyword>
<feature type="domain" description="eCIS core" evidence="2">
    <location>
        <begin position="229"/>
        <end position="305"/>
    </location>
</feature>
<name>A0A940YI63_9BURK</name>
<evidence type="ECO:0000259" key="2">
    <source>
        <dbReference type="Pfam" id="PF13699"/>
    </source>
</evidence>
<feature type="compositionally biased region" description="Polar residues" evidence="1">
    <location>
        <begin position="1212"/>
        <end position="1223"/>
    </location>
</feature>
<organism evidence="3 4">
    <name type="scientific">Ideonella aquatica</name>
    <dbReference type="NCBI Taxonomy" id="2824119"/>
    <lineage>
        <taxon>Bacteria</taxon>
        <taxon>Pseudomonadati</taxon>
        <taxon>Pseudomonadota</taxon>
        <taxon>Betaproteobacteria</taxon>
        <taxon>Burkholderiales</taxon>
        <taxon>Sphaerotilaceae</taxon>
        <taxon>Ideonella</taxon>
    </lineage>
</organism>
<protein>
    <submittedName>
        <fullName evidence="3">DUF4157 domain-containing protein</fullName>
    </submittedName>
</protein>
<dbReference type="InterPro" id="IPR025295">
    <property type="entry name" value="eCIS_core_dom"/>
</dbReference>
<dbReference type="Proteomes" id="UP000678374">
    <property type="component" value="Unassembled WGS sequence"/>
</dbReference>
<comment type="caution">
    <text evidence="3">The sequence shown here is derived from an EMBL/GenBank/DDBJ whole genome shotgun (WGS) entry which is preliminary data.</text>
</comment>